<evidence type="ECO:0000313" key="14">
    <source>
        <dbReference type="Proteomes" id="UP000095009"/>
    </source>
</evidence>
<dbReference type="GO" id="GO:0006078">
    <property type="term" value="P:(1-&gt;6)-beta-D-glucan biosynthetic process"/>
    <property type="evidence" value="ECO:0007669"/>
    <property type="project" value="TreeGrafter"/>
</dbReference>
<keyword evidence="5 11" id="KW-0732">Signal</keyword>
<accession>A0A1E3PFQ5</accession>
<evidence type="ECO:0000256" key="5">
    <source>
        <dbReference type="ARBA" id="ARBA00022729"/>
    </source>
</evidence>
<dbReference type="GO" id="GO:0071555">
    <property type="term" value="P:cell wall organization"/>
    <property type="evidence" value="ECO:0007669"/>
    <property type="project" value="UniProtKB-KW"/>
</dbReference>
<evidence type="ECO:0000256" key="6">
    <source>
        <dbReference type="ARBA" id="ARBA00022824"/>
    </source>
</evidence>
<dbReference type="STRING" id="857566.A0A1E3PFQ5"/>
<feature type="domain" description="V-type proton ATPase subunit S1/VOA1 transmembrane" evidence="12">
    <location>
        <begin position="279"/>
        <end position="318"/>
    </location>
</feature>
<dbReference type="OrthoDB" id="9985059at2759"/>
<evidence type="ECO:0000256" key="11">
    <source>
        <dbReference type="SAM" id="SignalP"/>
    </source>
</evidence>
<evidence type="ECO:0000313" key="13">
    <source>
        <dbReference type="EMBL" id="ODQ64198.1"/>
    </source>
</evidence>
<evidence type="ECO:0000256" key="7">
    <source>
        <dbReference type="ARBA" id="ARBA00022989"/>
    </source>
</evidence>
<comment type="subcellular location">
    <subcellularLocation>
        <location evidence="1">Endoplasmic reticulum membrane</location>
        <topology evidence="1">Single-pass type I membrane protein</topology>
    </subcellularLocation>
</comment>
<evidence type="ECO:0000259" key="12">
    <source>
        <dbReference type="Pfam" id="PF20520"/>
    </source>
</evidence>
<dbReference type="Proteomes" id="UP000095009">
    <property type="component" value="Unassembled WGS sequence"/>
</dbReference>
<reference evidence="13 14" key="1">
    <citation type="journal article" date="2016" name="Proc. Natl. Acad. Sci. U.S.A.">
        <title>Comparative genomics of biotechnologically important yeasts.</title>
        <authorList>
            <person name="Riley R."/>
            <person name="Haridas S."/>
            <person name="Wolfe K.H."/>
            <person name="Lopes M.R."/>
            <person name="Hittinger C.T."/>
            <person name="Goeker M."/>
            <person name="Salamov A.A."/>
            <person name="Wisecaver J.H."/>
            <person name="Long T.M."/>
            <person name="Calvey C.H."/>
            <person name="Aerts A.L."/>
            <person name="Barry K.W."/>
            <person name="Choi C."/>
            <person name="Clum A."/>
            <person name="Coughlan A.Y."/>
            <person name="Deshpande S."/>
            <person name="Douglass A.P."/>
            <person name="Hanson S.J."/>
            <person name="Klenk H.-P."/>
            <person name="LaButti K.M."/>
            <person name="Lapidus A."/>
            <person name="Lindquist E.A."/>
            <person name="Lipzen A.M."/>
            <person name="Meier-Kolthoff J.P."/>
            <person name="Ohm R.A."/>
            <person name="Otillar R.P."/>
            <person name="Pangilinan J.L."/>
            <person name="Peng Y."/>
            <person name="Rokas A."/>
            <person name="Rosa C.A."/>
            <person name="Scheuner C."/>
            <person name="Sibirny A.A."/>
            <person name="Slot J.C."/>
            <person name="Stielow J.B."/>
            <person name="Sun H."/>
            <person name="Kurtzman C.P."/>
            <person name="Blackwell M."/>
            <person name="Grigoriev I.V."/>
            <person name="Jeffries T.W."/>
        </authorList>
    </citation>
    <scope>NUCLEOTIDE SEQUENCE [LARGE SCALE GENOMIC DNA]</scope>
    <source>
        <strain evidence="13 14">DSM 6958</strain>
    </source>
</reference>
<dbReference type="PANTHER" id="PTHR28285:SF1">
    <property type="entry name" value="PROTEIN BIG1"/>
    <property type="match status" value="1"/>
</dbReference>
<evidence type="ECO:0000256" key="10">
    <source>
        <dbReference type="SAM" id="Phobius"/>
    </source>
</evidence>
<keyword evidence="7 10" id="KW-1133">Transmembrane helix</keyword>
<evidence type="ECO:0000256" key="9">
    <source>
        <dbReference type="ARBA" id="ARBA00023316"/>
    </source>
</evidence>
<dbReference type="Pfam" id="PF20520">
    <property type="entry name" value="Ac45-VOA1_TM"/>
    <property type="match status" value="1"/>
</dbReference>
<sequence length="328" mass="36831">MRSSKLLSASAVLLASATSFVAAFRDTSPYILASLSDKAGYLPYNTRGSSTTDISPFFHLLHSTLESITACGADAFILVNQRGIHASDLVSQEDTPHLHRFIEQSKSKYVDPYFYDPMCLPGGEEKAACFNEDVLSSLLSSEYDCKAHYAEVDARTGAFEPIGDDFGMAENHRAYVFHLSFDVLPEDGSRRSQLRKNDEIFYHLLSSLPTQNILLIYTSSTLNQEYGTRDIQDKEFGDENLQIFESMLKHDQVMSGNIKRDNNSTKVIFPTNSLFDRYQFFTPGIFMCTVVSLFLFGVLAQALVWLGSMGISYQAFEKDPELVRSKQQ</sequence>
<dbReference type="AlphaFoldDB" id="A0A1E3PFQ5"/>
<keyword evidence="4 10" id="KW-0812">Transmembrane</keyword>
<dbReference type="EMBL" id="KV454412">
    <property type="protein sequence ID" value="ODQ64198.1"/>
    <property type="molecule type" value="Genomic_DNA"/>
</dbReference>
<dbReference type="GO" id="GO:0009272">
    <property type="term" value="P:fungal-type cell wall biogenesis"/>
    <property type="evidence" value="ECO:0007669"/>
    <property type="project" value="TreeGrafter"/>
</dbReference>
<feature type="chain" id="PRO_5009133848" description="Protein BIG1" evidence="11">
    <location>
        <begin position="24"/>
        <end position="328"/>
    </location>
</feature>
<evidence type="ECO:0000256" key="1">
    <source>
        <dbReference type="ARBA" id="ARBA00004115"/>
    </source>
</evidence>
<proteinExistence type="inferred from homology"/>
<evidence type="ECO:0000256" key="3">
    <source>
        <dbReference type="ARBA" id="ARBA00022089"/>
    </source>
</evidence>
<keyword evidence="6" id="KW-0256">Endoplasmic reticulum</keyword>
<dbReference type="InterPro" id="IPR037654">
    <property type="entry name" value="Big1"/>
</dbReference>
<comment type="similarity">
    <text evidence="2">Belongs to the BIG1 family.</text>
</comment>
<evidence type="ECO:0000256" key="2">
    <source>
        <dbReference type="ARBA" id="ARBA00008203"/>
    </source>
</evidence>
<protein>
    <recommendedName>
        <fullName evidence="3">Protein BIG1</fullName>
    </recommendedName>
</protein>
<dbReference type="InterPro" id="IPR046756">
    <property type="entry name" value="VAS1/VOA1_TM"/>
</dbReference>
<feature type="signal peptide" evidence="11">
    <location>
        <begin position="1"/>
        <end position="23"/>
    </location>
</feature>
<dbReference type="PANTHER" id="PTHR28285">
    <property type="entry name" value="PROTEIN BIG1"/>
    <property type="match status" value="1"/>
</dbReference>
<evidence type="ECO:0000256" key="8">
    <source>
        <dbReference type="ARBA" id="ARBA00023136"/>
    </source>
</evidence>
<dbReference type="GO" id="GO:0005789">
    <property type="term" value="C:endoplasmic reticulum membrane"/>
    <property type="evidence" value="ECO:0007669"/>
    <property type="project" value="UniProtKB-SubCell"/>
</dbReference>
<gene>
    <name evidence="13" type="ORF">NADFUDRAFT_83763</name>
</gene>
<name>A0A1E3PFQ5_9ASCO</name>
<keyword evidence="14" id="KW-1185">Reference proteome</keyword>
<keyword evidence="8 10" id="KW-0472">Membrane</keyword>
<keyword evidence="9" id="KW-0961">Cell wall biogenesis/degradation</keyword>
<feature type="transmembrane region" description="Helical" evidence="10">
    <location>
        <begin position="280"/>
        <end position="306"/>
    </location>
</feature>
<organism evidence="13 14">
    <name type="scientific">Nadsonia fulvescens var. elongata DSM 6958</name>
    <dbReference type="NCBI Taxonomy" id="857566"/>
    <lineage>
        <taxon>Eukaryota</taxon>
        <taxon>Fungi</taxon>
        <taxon>Dikarya</taxon>
        <taxon>Ascomycota</taxon>
        <taxon>Saccharomycotina</taxon>
        <taxon>Dipodascomycetes</taxon>
        <taxon>Dipodascales</taxon>
        <taxon>Dipodascales incertae sedis</taxon>
        <taxon>Nadsonia</taxon>
    </lineage>
</organism>
<evidence type="ECO:0000256" key="4">
    <source>
        <dbReference type="ARBA" id="ARBA00022692"/>
    </source>
</evidence>